<feature type="compositionally biased region" description="Basic and acidic residues" evidence="1">
    <location>
        <begin position="199"/>
        <end position="208"/>
    </location>
</feature>
<sequence>MPRGRFHSRKFSKDPKIWSLPDDSHRLLYAMIIDWLDREGRIEGDANIIKGQVAPLAKDWTVEKVEQMLQTISKVKKPNGLGLLDFYTVNGIRYIWYSGFHSEQVGLQKDHEAPSEIPPPPSRLTKLLKTNAKVEPVAEDTSFIEELRPKYPHLNLDEEWEKCQKWWKKEGRIMKDPKHAFINWLSKARGSKQPEPVETGDKLDGFKG</sequence>
<dbReference type="AlphaFoldDB" id="A0A0F8XAC5"/>
<reference evidence="2" key="1">
    <citation type="journal article" date="2015" name="Nature">
        <title>Complex archaea that bridge the gap between prokaryotes and eukaryotes.</title>
        <authorList>
            <person name="Spang A."/>
            <person name="Saw J.H."/>
            <person name="Jorgensen S.L."/>
            <person name="Zaremba-Niedzwiedzka K."/>
            <person name="Martijn J."/>
            <person name="Lind A.E."/>
            <person name="van Eijk R."/>
            <person name="Schleper C."/>
            <person name="Guy L."/>
            <person name="Ettema T.J."/>
        </authorList>
    </citation>
    <scope>NUCLEOTIDE SEQUENCE</scope>
</reference>
<protein>
    <submittedName>
        <fullName evidence="2">Uncharacterized protein</fullName>
    </submittedName>
</protein>
<accession>A0A0F8XAC5</accession>
<name>A0A0F8XAC5_9ZZZZ</name>
<feature type="region of interest" description="Disordered" evidence="1">
    <location>
        <begin position="187"/>
        <end position="208"/>
    </location>
</feature>
<dbReference type="EMBL" id="LAZR01060244">
    <property type="protein sequence ID" value="KKK66097.1"/>
    <property type="molecule type" value="Genomic_DNA"/>
</dbReference>
<comment type="caution">
    <text evidence="2">The sequence shown here is derived from an EMBL/GenBank/DDBJ whole genome shotgun (WGS) entry which is preliminary data.</text>
</comment>
<evidence type="ECO:0000256" key="1">
    <source>
        <dbReference type="SAM" id="MobiDB-lite"/>
    </source>
</evidence>
<organism evidence="2">
    <name type="scientific">marine sediment metagenome</name>
    <dbReference type="NCBI Taxonomy" id="412755"/>
    <lineage>
        <taxon>unclassified sequences</taxon>
        <taxon>metagenomes</taxon>
        <taxon>ecological metagenomes</taxon>
    </lineage>
</organism>
<proteinExistence type="predicted"/>
<evidence type="ECO:0000313" key="2">
    <source>
        <dbReference type="EMBL" id="KKK66097.1"/>
    </source>
</evidence>
<gene>
    <name evidence="2" type="ORF">LCGC14_2967520</name>
</gene>